<dbReference type="InterPro" id="IPR039417">
    <property type="entry name" value="Peptidase_C1A_papain-like"/>
</dbReference>
<reference evidence="3 4" key="2">
    <citation type="submission" date="2018-10" db="EMBL/GenBank/DDBJ databases">
        <authorList>
            <consortium name="Pathogen Informatics"/>
        </authorList>
    </citation>
    <scope>NUCLEOTIDE SEQUENCE [LARGE SCALE GENOMIC DNA]</scope>
</reference>
<organism evidence="5">
    <name type="scientific">Enterobius vermicularis</name>
    <name type="common">Human pinworm</name>
    <dbReference type="NCBI Taxonomy" id="51028"/>
    <lineage>
        <taxon>Eukaryota</taxon>
        <taxon>Metazoa</taxon>
        <taxon>Ecdysozoa</taxon>
        <taxon>Nematoda</taxon>
        <taxon>Chromadorea</taxon>
        <taxon>Rhabditida</taxon>
        <taxon>Spirurina</taxon>
        <taxon>Oxyuridomorpha</taxon>
        <taxon>Oxyuroidea</taxon>
        <taxon>Oxyuridae</taxon>
        <taxon>Enterobius</taxon>
    </lineage>
</organism>
<dbReference type="InterPro" id="IPR038765">
    <property type="entry name" value="Papain-like_cys_pep_sf"/>
</dbReference>
<feature type="domain" description="Peptidase C1A papain C-terminal" evidence="2">
    <location>
        <begin position="39"/>
        <end position="252"/>
    </location>
</feature>
<dbReference type="Pfam" id="PF00112">
    <property type="entry name" value="Peptidase_C1"/>
    <property type="match status" value="1"/>
</dbReference>
<name>A0A0N4VJ07_ENTVE</name>
<dbReference type="Gene3D" id="3.90.70.10">
    <property type="entry name" value="Cysteine proteinases"/>
    <property type="match status" value="1"/>
</dbReference>
<keyword evidence="4" id="KW-1185">Reference proteome</keyword>
<sequence>MLSPHNQVYDSLDVEEDVKHRFTKVGYSKRYTPLYKNPLPKFFLWENSIRIVRIRNQLTERGFPCNSCWAHTVIAAAEIMLSTELNQNIQLSDDELINCDQTNSGCQSGSTKRAFIRGYLKGYKLLQLYDPNGPCPVKSDVRLKQLFVFPKGDHNLMAHFLAFRGPIAVNVVWPYSMYTYSGFRIIRAYECEQSKHQQPAHAVLIVGYGEENGIKYWILRNSYGLSWGYRGHFRLERGADACQVESHASAATFGSQMSTATLFDLQQQQQQQWQQQYYR</sequence>
<evidence type="ECO:0000313" key="5">
    <source>
        <dbReference type="WBParaSite" id="EVEC_0001082801-mRNA-1"/>
    </source>
</evidence>
<dbReference type="InterPro" id="IPR013128">
    <property type="entry name" value="Peptidase_C1A"/>
</dbReference>
<comment type="similarity">
    <text evidence="1">Belongs to the peptidase C1 family.</text>
</comment>
<gene>
    <name evidence="3" type="ORF">EVEC_LOCUS10153</name>
</gene>
<dbReference type="GO" id="GO:0008234">
    <property type="term" value="F:cysteine-type peptidase activity"/>
    <property type="evidence" value="ECO:0007669"/>
    <property type="project" value="InterPro"/>
</dbReference>
<evidence type="ECO:0000259" key="2">
    <source>
        <dbReference type="SMART" id="SM00645"/>
    </source>
</evidence>
<evidence type="ECO:0000313" key="3">
    <source>
        <dbReference type="EMBL" id="VDD95402.1"/>
    </source>
</evidence>
<evidence type="ECO:0000313" key="4">
    <source>
        <dbReference type="Proteomes" id="UP000274131"/>
    </source>
</evidence>
<dbReference type="InterPro" id="IPR000668">
    <property type="entry name" value="Peptidase_C1A_C"/>
</dbReference>
<dbReference type="CDD" id="cd02248">
    <property type="entry name" value="Peptidase_C1A"/>
    <property type="match status" value="1"/>
</dbReference>
<reference evidence="5" key="1">
    <citation type="submission" date="2017-02" db="UniProtKB">
        <authorList>
            <consortium name="WormBaseParasite"/>
        </authorList>
    </citation>
    <scope>IDENTIFICATION</scope>
</reference>
<dbReference type="EMBL" id="UXUI01010587">
    <property type="protein sequence ID" value="VDD95402.1"/>
    <property type="molecule type" value="Genomic_DNA"/>
</dbReference>
<dbReference type="GO" id="GO:0006508">
    <property type="term" value="P:proteolysis"/>
    <property type="evidence" value="ECO:0007669"/>
    <property type="project" value="InterPro"/>
</dbReference>
<dbReference type="PRINTS" id="PR00705">
    <property type="entry name" value="PAPAIN"/>
</dbReference>
<dbReference type="Proteomes" id="UP000274131">
    <property type="component" value="Unassembled WGS sequence"/>
</dbReference>
<protein>
    <submittedName>
        <fullName evidence="5">Pept_C1 domain-containing protein</fullName>
    </submittedName>
</protein>
<dbReference type="SMART" id="SM00645">
    <property type="entry name" value="Pept_C1"/>
    <property type="match status" value="1"/>
</dbReference>
<evidence type="ECO:0000256" key="1">
    <source>
        <dbReference type="ARBA" id="ARBA00008455"/>
    </source>
</evidence>
<dbReference type="OrthoDB" id="190265at2759"/>
<dbReference type="STRING" id="51028.A0A0N4VJ07"/>
<dbReference type="SUPFAM" id="SSF54001">
    <property type="entry name" value="Cysteine proteinases"/>
    <property type="match status" value="1"/>
</dbReference>
<dbReference type="AlphaFoldDB" id="A0A0N4VJ07"/>
<dbReference type="WBParaSite" id="EVEC_0001082801-mRNA-1">
    <property type="protein sequence ID" value="EVEC_0001082801-mRNA-1"/>
    <property type="gene ID" value="EVEC_0001082801"/>
</dbReference>
<dbReference type="PANTHER" id="PTHR12411">
    <property type="entry name" value="CYSTEINE PROTEASE FAMILY C1-RELATED"/>
    <property type="match status" value="1"/>
</dbReference>
<accession>A0A0N4VJ07</accession>
<proteinExistence type="inferred from homology"/>